<organism evidence="2 3">
    <name type="scientific">Allomesorhizobium camelthorni</name>
    <dbReference type="NCBI Taxonomy" id="475069"/>
    <lineage>
        <taxon>Bacteria</taxon>
        <taxon>Pseudomonadati</taxon>
        <taxon>Pseudomonadota</taxon>
        <taxon>Alphaproteobacteria</taxon>
        <taxon>Hyphomicrobiales</taxon>
        <taxon>Phyllobacteriaceae</taxon>
        <taxon>Allomesorhizobium</taxon>
    </lineage>
</organism>
<evidence type="ECO:0000313" key="2">
    <source>
        <dbReference type="EMBL" id="NGO52571.1"/>
    </source>
</evidence>
<name>A0A6G4WCT1_9HYPH</name>
<dbReference type="RefSeq" id="WP_165029085.1">
    <property type="nucleotide sequence ID" value="NZ_JAAKZF010000019.1"/>
</dbReference>
<proteinExistence type="predicted"/>
<evidence type="ECO:0000256" key="1">
    <source>
        <dbReference type="SAM" id="MobiDB-lite"/>
    </source>
</evidence>
<dbReference type="Proteomes" id="UP001642900">
    <property type="component" value="Unassembled WGS sequence"/>
</dbReference>
<gene>
    <name evidence="2" type="ORF">G6N73_15530</name>
</gene>
<evidence type="ECO:0000313" key="3">
    <source>
        <dbReference type="Proteomes" id="UP001642900"/>
    </source>
</evidence>
<protein>
    <submittedName>
        <fullName evidence="2">Uncharacterized protein</fullName>
    </submittedName>
</protein>
<sequence>MKPIAGEQKSARTDSAARQIMNTELAARQKKTARLRELRLEKERAERLEQADKPAAPKRARKKAS</sequence>
<dbReference type="AlphaFoldDB" id="A0A6G4WCT1"/>
<feature type="region of interest" description="Disordered" evidence="1">
    <location>
        <begin position="45"/>
        <end position="65"/>
    </location>
</feature>
<comment type="caution">
    <text evidence="2">The sequence shown here is derived from an EMBL/GenBank/DDBJ whole genome shotgun (WGS) entry which is preliminary data.</text>
</comment>
<accession>A0A6G4WCT1</accession>
<keyword evidence="3" id="KW-1185">Reference proteome</keyword>
<dbReference type="EMBL" id="JAAKZF010000019">
    <property type="protein sequence ID" value="NGO52571.1"/>
    <property type="molecule type" value="Genomic_DNA"/>
</dbReference>
<feature type="compositionally biased region" description="Basic residues" evidence="1">
    <location>
        <begin position="56"/>
        <end position="65"/>
    </location>
</feature>
<reference evidence="2 3" key="1">
    <citation type="submission" date="2020-02" db="EMBL/GenBank/DDBJ databases">
        <title>Genome sequence of strain CCNWXJ40-4.</title>
        <authorList>
            <person name="Gao J."/>
            <person name="Sun J."/>
        </authorList>
    </citation>
    <scope>NUCLEOTIDE SEQUENCE [LARGE SCALE GENOMIC DNA]</scope>
    <source>
        <strain evidence="2 3">CCNWXJ 40-4</strain>
    </source>
</reference>